<accession>A0A1E7X697</accession>
<dbReference type="PATRIC" id="fig|762836.4.peg.671"/>
<feature type="chain" id="PRO_5009208438" description="Copper resistance protein K" evidence="1">
    <location>
        <begin position="23"/>
        <end position="124"/>
    </location>
</feature>
<dbReference type="AlphaFoldDB" id="A0A1E7X697"/>
<organism evidence="2 3">
    <name type="scientific">Duganella phyllosphaerae</name>
    <dbReference type="NCBI Taxonomy" id="762836"/>
    <lineage>
        <taxon>Bacteria</taxon>
        <taxon>Pseudomonadati</taxon>
        <taxon>Pseudomonadota</taxon>
        <taxon>Betaproteobacteria</taxon>
        <taxon>Burkholderiales</taxon>
        <taxon>Oxalobacteraceae</taxon>
        <taxon>Telluria group</taxon>
        <taxon>Duganella</taxon>
    </lineage>
</organism>
<evidence type="ECO:0000256" key="1">
    <source>
        <dbReference type="SAM" id="SignalP"/>
    </source>
</evidence>
<keyword evidence="3" id="KW-1185">Reference proteome</keyword>
<gene>
    <name evidence="2" type="ORF">DUPY_06310</name>
</gene>
<dbReference type="EMBL" id="LROM01000046">
    <property type="protein sequence ID" value="OFA08608.1"/>
    <property type="molecule type" value="Genomic_DNA"/>
</dbReference>
<comment type="caution">
    <text evidence="2">The sequence shown here is derived from an EMBL/GenBank/DDBJ whole genome shotgun (WGS) entry which is preliminary data.</text>
</comment>
<dbReference type="RefSeq" id="WP_070246315.1">
    <property type="nucleotide sequence ID" value="NZ_LROM01000046.1"/>
</dbReference>
<proteinExistence type="predicted"/>
<keyword evidence="1" id="KW-0732">Signal</keyword>
<name>A0A1E7X697_9BURK</name>
<dbReference type="OrthoDB" id="8592387at2"/>
<feature type="signal peptide" evidence="1">
    <location>
        <begin position="1"/>
        <end position="22"/>
    </location>
</feature>
<reference evidence="3" key="1">
    <citation type="journal article" date="2016" name="Front. Microbiol.">
        <title>Molecular Keys to the Janthinobacterium and Duganella spp. Interaction with the Plant Pathogen Fusarium graminearum.</title>
        <authorList>
            <person name="Haack F.S."/>
            <person name="Poehlein A."/>
            <person name="Kroger C."/>
            <person name="Voigt C.A."/>
            <person name="Piepenbring M."/>
            <person name="Bode H.B."/>
            <person name="Daniel R."/>
            <person name="Schafer W."/>
            <person name="Streit W.R."/>
        </authorList>
    </citation>
    <scope>NUCLEOTIDE SEQUENCE [LARGE SCALE GENOMIC DNA]</scope>
    <source>
        <strain evidence="3">T54</strain>
    </source>
</reference>
<dbReference type="Proteomes" id="UP000175989">
    <property type="component" value="Unassembled WGS sequence"/>
</dbReference>
<protein>
    <recommendedName>
        <fullName evidence="4">Copper resistance protein K</fullName>
    </recommendedName>
</protein>
<evidence type="ECO:0008006" key="4">
    <source>
        <dbReference type="Google" id="ProtNLM"/>
    </source>
</evidence>
<sequence length="124" mass="12476">MKKLITALTLALALAASHTALAHESPARHGGIVKSAGDLSFELVNKDGKTAIYVDDHGKGLAMAGGSGTLTVLKGAEKTVATLSAGGANTLVAKDGIRLEAGAKVVASIVLPDKTTVSVRFAVK</sequence>
<evidence type="ECO:0000313" key="3">
    <source>
        <dbReference type="Proteomes" id="UP000175989"/>
    </source>
</evidence>
<evidence type="ECO:0000313" key="2">
    <source>
        <dbReference type="EMBL" id="OFA08608.1"/>
    </source>
</evidence>